<dbReference type="Gene3D" id="3.20.20.80">
    <property type="entry name" value="Glycosidases"/>
    <property type="match status" value="1"/>
</dbReference>
<organism evidence="8 9">
    <name type="scientific">Kribbella aluminosa</name>
    <dbReference type="NCBI Taxonomy" id="416017"/>
    <lineage>
        <taxon>Bacteria</taxon>
        <taxon>Bacillati</taxon>
        <taxon>Actinomycetota</taxon>
        <taxon>Actinomycetes</taxon>
        <taxon>Propionibacteriales</taxon>
        <taxon>Kribbellaceae</taxon>
        <taxon>Kribbella</taxon>
    </lineage>
</organism>
<dbReference type="EMBL" id="JAGINT010000001">
    <property type="protein sequence ID" value="MBP2351806.1"/>
    <property type="molecule type" value="Genomic_DNA"/>
</dbReference>
<comment type="function">
    <text evidence="1">Alpha-L-fucosidase is responsible for hydrolyzing the alpha-1,6-linked fucose joined to the reducing-end N-acetylglucosamine of the carbohydrate moieties of glycoproteins.</text>
</comment>
<dbReference type="InterPro" id="IPR000933">
    <property type="entry name" value="Glyco_hydro_29"/>
</dbReference>
<accession>A0ABS4UJT4</accession>
<evidence type="ECO:0000313" key="8">
    <source>
        <dbReference type="EMBL" id="MBP2351806.1"/>
    </source>
</evidence>
<dbReference type="PANTHER" id="PTHR10030">
    <property type="entry name" value="ALPHA-L-FUCOSIDASE"/>
    <property type="match status" value="1"/>
</dbReference>
<dbReference type="SMART" id="SM00812">
    <property type="entry name" value="Alpha_L_fucos"/>
    <property type="match status" value="1"/>
</dbReference>
<dbReference type="InterPro" id="IPR057739">
    <property type="entry name" value="Glyco_hydro_29_N"/>
</dbReference>
<gene>
    <name evidence="8" type="ORF">JOF29_002889</name>
</gene>
<dbReference type="PANTHER" id="PTHR10030:SF37">
    <property type="entry name" value="ALPHA-L-FUCOSIDASE-RELATED"/>
    <property type="match status" value="1"/>
</dbReference>
<reference evidence="8 9" key="1">
    <citation type="submission" date="2021-03" db="EMBL/GenBank/DDBJ databases">
        <title>Sequencing the genomes of 1000 actinobacteria strains.</title>
        <authorList>
            <person name="Klenk H.-P."/>
        </authorList>
    </citation>
    <scope>NUCLEOTIDE SEQUENCE [LARGE SCALE GENOMIC DNA]</scope>
    <source>
        <strain evidence="8 9">DSM 18824</strain>
    </source>
</reference>
<evidence type="ECO:0000256" key="5">
    <source>
        <dbReference type="ARBA" id="ARBA00022801"/>
    </source>
</evidence>
<dbReference type="PIRSF" id="PIRSF001092">
    <property type="entry name" value="Alpha-L-fucosidase"/>
    <property type="match status" value="1"/>
</dbReference>
<evidence type="ECO:0000313" key="9">
    <source>
        <dbReference type="Proteomes" id="UP000755585"/>
    </source>
</evidence>
<evidence type="ECO:0000256" key="4">
    <source>
        <dbReference type="ARBA" id="ARBA00022729"/>
    </source>
</evidence>
<proteinExistence type="inferred from homology"/>
<feature type="domain" description="Glycoside hydrolase family 29 N-terminal" evidence="7">
    <location>
        <begin position="2"/>
        <end position="314"/>
    </location>
</feature>
<keyword evidence="5 8" id="KW-0378">Hydrolase</keyword>
<comment type="similarity">
    <text evidence="2">Belongs to the glycosyl hydrolase 29 family.</text>
</comment>
<keyword evidence="6 8" id="KW-0326">Glycosidase</keyword>
<evidence type="ECO:0000256" key="2">
    <source>
        <dbReference type="ARBA" id="ARBA00007951"/>
    </source>
</evidence>
<keyword evidence="9" id="KW-1185">Reference proteome</keyword>
<protein>
    <recommendedName>
        <fullName evidence="3">alpha-L-fucosidase</fullName>
        <ecNumber evidence="3">3.2.1.51</ecNumber>
    </recommendedName>
</protein>
<sequence>MSDWYDDLGLGVFIHWGHASTQGWELSWQMTGGVEGQAPTLAAVGCEEYFDNASTFAPPSFDPVAWADLAWRAGARYVVFVAKHHDGFAMFDTKVSDYSVVNIWGRDITAEVVAAFRARGMRVGLYFSMVDWHHPDYPRFTDESVTKPYRVGSYPRGSDRQWAAYRRFMMAQLDELLTGYGALDIVWLDGEFEHTADEWRFDEVRALISGRQPDALVNDRCVGHGDFVTLEQQIPYAPPASRWEVCMTMNSTWGYVPSDDTWKTPRSLLQSLVEIVSMGGNLLLNLGPTGTGELPPPAVERLEALARWTVDNGESLHSAQPGLQPWQYAGPSTQRSLPNGLLRTYLFIPSQRQRTVVVHGLPTSQIASVAALADGAPLPWIAQLDPSSRGSDPTFGGLRIELRPDAVDELCTVVAIDVRPHNR</sequence>
<dbReference type="RefSeq" id="WP_209694659.1">
    <property type="nucleotide sequence ID" value="NZ_BAAAVU010000013.1"/>
</dbReference>
<dbReference type="PRINTS" id="PR00741">
    <property type="entry name" value="GLHYDRLASE29"/>
</dbReference>
<comment type="caution">
    <text evidence="8">The sequence shown here is derived from an EMBL/GenBank/DDBJ whole genome shotgun (WGS) entry which is preliminary data.</text>
</comment>
<name>A0ABS4UJT4_9ACTN</name>
<dbReference type="Pfam" id="PF01120">
    <property type="entry name" value="Alpha_L_fucos"/>
    <property type="match status" value="1"/>
</dbReference>
<evidence type="ECO:0000256" key="3">
    <source>
        <dbReference type="ARBA" id="ARBA00012662"/>
    </source>
</evidence>
<keyword evidence="4" id="KW-0732">Signal</keyword>
<dbReference type="Proteomes" id="UP000755585">
    <property type="component" value="Unassembled WGS sequence"/>
</dbReference>
<dbReference type="GO" id="GO:0004560">
    <property type="term" value="F:alpha-L-fucosidase activity"/>
    <property type="evidence" value="ECO:0007669"/>
    <property type="project" value="UniProtKB-EC"/>
</dbReference>
<dbReference type="InterPro" id="IPR017853">
    <property type="entry name" value="GH"/>
</dbReference>
<dbReference type="SUPFAM" id="SSF51445">
    <property type="entry name" value="(Trans)glycosidases"/>
    <property type="match status" value="1"/>
</dbReference>
<evidence type="ECO:0000256" key="6">
    <source>
        <dbReference type="ARBA" id="ARBA00023295"/>
    </source>
</evidence>
<evidence type="ECO:0000256" key="1">
    <source>
        <dbReference type="ARBA" id="ARBA00004071"/>
    </source>
</evidence>
<dbReference type="EC" id="3.2.1.51" evidence="3"/>
<dbReference type="InterPro" id="IPR016286">
    <property type="entry name" value="FUC_metazoa-typ"/>
</dbReference>
<evidence type="ECO:0000259" key="7">
    <source>
        <dbReference type="Pfam" id="PF01120"/>
    </source>
</evidence>